<keyword evidence="2" id="KW-1185">Reference proteome</keyword>
<evidence type="ECO:0000313" key="2">
    <source>
        <dbReference type="Proteomes" id="UP000171701"/>
    </source>
</evidence>
<dbReference type="KEGG" id="vg:24284883"/>
<name>A0A0F7GBA9_9BETA</name>
<dbReference type="Proteomes" id="UP000171701">
    <property type="component" value="Segment"/>
</dbReference>
<reference evidence="1 2" key="2">
    <citation type="journal article" date="2015" name="Genome Announc.">
        <title>Complete Genome Sequences of Mandrillus leucophaeus and Papio ursinus Cytomegaloviruses.</title>
        <authorList>
            <person name="Blewett E.L."/>
            <person name="Sherrod C.J."/>
            <person name="Texier J.R."/>
            <person name="Conrad T.M."/>
            <person name="Dittmer D.P."/>
        </authorList>
    </citation>
    <scope>NUCLEOTIDE SEQUENCE [LARGE SCALE GENOMIC DNA]</scope>
    <source>
        <strain evidence="1">OCOM4-52</strain>
    </source>
</reference>
<reference evidence="1 2" key="1">
    <citation type="journal article" date="2001" name="Arch. Virol.">
        <title>Isolation and characterization of an endogenous cytomegalovirus (BaCMV) from baboons.</title>
        <authorList>
            <person name="Blewett E.L."/>
            <person name="White G."/>
            <person name="Saliki J.T."/>
            <person name="Eberle R."/>
        </authorList>
    </citation>
    <scope>NUCLEOTIDE SEQUENCE [LARGE SCALE GENOMIC DNA]</scope>
    <source>
        <strain evidence="1">OCOM4-52</strain>
    </source>
</reference>
<protein>
    <submittedName>
        <fullName evidence="1">UL30</fullName>
    </submittedName>
</protein>
<dbReference type="OrthoDB" id="38402at10239"/>
<organism evidence="1 2">
    <name type="scientific">Papiine betaherpesvirus 4</name>
    <dbReference type="NCBI Taxonomy" id="2560624"/>
    <lineage>
        <taxon>Viruses</taxon>
        <taxon>Duplodnaviria</taxon>
        <taxon>Heunggongvirae</taxon>
        <taxon>Peploviricota</taxon>
        <taxon>Herviviricetes</taxon>
        <taxon>Herpesvirales</taxon>
        <taxon>Orthoherpesviridae</taxon>
        <taxon>Betaherpesvirinae</taxon>
        <taxon>Cytomegalovirus</taxon>
        <taxon>Cytomegalovirus papiinebeta4</taxon>
    </lineage>
</organism>
<accession>A0A0F7GBA9</accession>
<evidence type="ECO:0000313" key="1">
    <source>
        <dbReference type="EMBL" id="AKG51626.1"/>
    </source>
</evidence>
<dbReference type="EMBL" id="KR351281">
    <property type="protein sequence ID" value="AKG51626.1"/>
    <property type="molecule type" value="Genomic_DNA"/>
</dbReference>
<sequence length="84" mass="9963">MESGGHASERRRHLESLKRMMRGHAAVIDLQRMLEYYHTLSSEDQPVFWKTAQEEVEAELNKDDMADDQKVCCRLFRLCRMGYK</sequence>
<proteinExistence type="predicted"/>